<evidence type="ECO:0000313" key="1">
    <source>
        <dbReference type="EMBL" id="NOU76481.1"/>
    </source>
</evidence>
<gene>
    <name evidence="1" type="ORF">GC098_34850</name>
</gene>
<reference evidence="1 2" key="1">
    <citation type="submission" date="2019-10" db="EMBL/GenBank/DDBJ databases">
        <title>Description of Paenibacillus terrestris sp. nov.</title>
        <authorList>
            <person name="Carlier A."/>
            <person name="Qi S."/>
        </authorList>
    </citation>
    <scope>NUCLEOTIDE SEQUENCE [LARGE SCALE GENOMIC DNA]</scope>
    <source>
        <strain evidence="1 2">LMG 31458</strain>
    </source>
</reference>
<evidence type="ECO:0008006" key="3">
    <source>
        <dbReference type="Google" id="ProtNLM"/>
    </source>
</evidence>
<dbReference type="EMBL" id="WHOA01000241">
    <property type="protein sequence ID" value="NOU76481.1"/>
    <property type="molecule type" value="Genomic_DNA"/>
</dbReference>
<dbReference type="PANTHER" id="PTHR39961:SF1">
    <property type="entry name" value="DUF458 DOMAIN-CONTAINING PROTEIN"/>
    <property type="match status" value="1"/>
</dbReference>
<dbReference type="Pfam" id="PF04308">
    <property type="entry name" value="RNaseH_like"/>
    <property type="match status" value="1"/>
</dbReference>
<dbReference type="RefSeq" id="WP_171648954.1">
    <property type="nucleotide sequence ID" value="NZ_WHOA01000241.1"/>
</dbReference>
<comment type="caution">
    <text evidence="1">The sequence shown here is derived from an EMBL/GenBank/DDBJ whole genome shotgun (WGS) entry which is preliminary data.</text>
</comment>
<sequence>MQLQHPLLPHSKEKGRTLSLKPLTTTQPLEFRNTTERGLNLDTVHERILHFMRHDPVATYKFIIGTDCQVHTGHTKFITGVVIQRLGKGAWACYRQVIVHRALHSIKEKLSMETALSEEIAMYFDESKRQDMENIILPHLYQGASFDMFIHIDAGDDENKNRTAKFVQEMVRRVESVGMVPVIKPDCYVASAYANRFSKKPYQPIYKNHEVIDGIL</sequence>
<name>A0ABX1Y6T2_9BACL</name>
<accession>A0ABX1Y6T2</accession>
<dbReference type="InterPro" id="IPR007405">
    <property type="entry name" value="Phage_KVP40_Orf299"/>
</dbReference>
<keyword evidence="2" id="KW-1185">Reference proteome</keyword>
<proteinExistence type="predicted"/>
<dbReference type="PANTHER" id="PTHR39961">
    <property type="entry name" value="HYPOTHETICAL CYTOSOLIC PROTEIN"/>
    <property type="match status" value="1"/>
</dbReference>
<dbReference type="Proteomes" id="UP000616779">
    <property type="component" value="Unassembled WGS sequence"/>
</dbReference>
<organism evidence="1 2">
    <name type="scientific">Paenibacillus phytorum</name>
    <dbReference type="NCBI Taxonomy" id="2654977"/>
    <lineage>
        <taxon>Bacteria</taxon>
        <taxon>Bacillati</taxon>
        <taxon>Bacillota</taxon>
        <taxon>Bacilli</taxon>
        <taxon>Bacillales</taxon>
        <taxon>Paenibacillaceae</taxon>
        <taxon>Paenibacillus</taxon>
    </lineage>
</organism>
<protein>
    <recommendedName>
        <fullName evidence="3">DUF458 domain-containing protein</fullName>
    </recommendedName>
</protein>
<evidence type="ECO:0000313" key="2">
    <source>
        <dbReference type="Proteomes" id="UP000616779"/>
    </source>
</evidence>